<dbReference type="AlphaFoldDB" id="A0A7D7RJB8"/>
<dbReference type="KEGG" id="pdec:H1Q58_07980"/>
<name>A0A7D7RJB8_PLAMR</name>
<keyword evidence="2" id="KW-1185">Reference proteome</keyword>
<accession>A0A7D7RJB8</accession>
<gene>
    <name evidence="1" type="ORF">H1Q58_07980</name>
</gene>
<proteinExistence type="predicted"/>
<protein>
    <submittedName>
        <fullName evidence="1">Uncharacterized protein</fullName>
    </submittedName>
</protein>
<reference evidence="1 2" key="1">
    <citation type="submission" date="2020-07" db="EMBL/GenBank/DDBJ databases">
        <title>Screening of a cold-adapted Planococcus bacterium producing protease in traditional shrimp paste and protease identification by genome sequencing.</title>
        <authorList>
            <person name="Gao R."/>
            <person name="Leng W."/>
            <person name="Chu Q."/>
            <person name="Wu X."/>
            <person name="Liu H."/>
            <person name="Li X."/>
        </authorList>
    </citation>
    <scope>NUCLEOTIDE SEQUENCE [LARGE SCALE GENOMIC DNA]</scope>
    <source>
        <strain evidence="1 2">XJ11</strain>
    </source>
</reference>
<dbReference type="Proteomes" id="UP000514716">
    <property type="component" value="Chromosome"/>
</dbReference>
<organism evidence="1 2">
    <name type="scientific">Planococcus maritimus</name>
    <dbReference type="NCBI Taxonomy" id="192421"/>
    <lineage>
        <taxon>Bacteria</taxon>
        <taxon>Bacillati</taxon>
        <taxon>Bacillota</taxon>
        <taxon>Bacilli</taxon>
        <taxon>Bacillales</taxon>
        <taxon>Caryophanaceae</taxon>
        <taxon>Planococcus</taxon>
    </lineage>
</organism>
<dbReference type="RefSeq" id="WP_182093334.1">
    <property type="nucleotide sequence ID" value="NZ_CP059540.1"/>
</dbReference>
<sequence length="91" mass="10588">MKQQLVTIKYQANGQNEKEHAIEFKACFSANFNIWLEDMKGSIPQSPDELAYFFHNITIEDIEINGVLLYQCKMIIPMMDCQIKCKSIQIL</sequence>
<evidence type="ECO:0000313" key="2">
    <source>
        <dbReference type="Proteomes" id="UP000514716"/>
    </source>
</evidence>
<dbReference type="EMBL" id="CP059540">
    <property type="protein sequence ID" value="QMT18883.1"/>
    <property type="molecule type" value="Genomic_DNA"/>
</dbReference>
<evidence type="ECO:0000313" key="1">
    <source>
        <dbReference type="EMBL" id="QMT18883.1"/>
    </source>
</evidence>